<reference evidence="2" key="1">
    <citation type="submission" date="2022-01" db="EMBL/GenBank/DDBJ databases">
        <title>Novel bile acid biosynthetic pathways are enriched in the microbiome of centenarians.</title>
        <authorList>
            <person name="Sato Y."/>
            <person name="Atarashi K."/>
            <person name="Plichta R.D."/>
            <person name="Arai Y."/>
            <person name="Sasajima S."/>
            <person name="Kearney M.S."/>
            <person name="Suda W."/>
            <person name="Takeshita K."/>
            <person name="Sasaki T."/>
            <person name="Okamoto S."/>
            <person name="Skelly N.A."/>
            <person name="Okamura Y."/>
            <person name="Vlamakis H."/>
            <person name="Li Y."/>
            <person name="Tanoue T."/>
            <person name="Takei H."/>
            <person name="Nittono H."/>
            <person name="Narushima S."/>
            <person name="Irie J."/>
            <person name="Itoh H."/>
            <person name="Moriya K."/>
            <person name="Sugiura Y."/>
            <person name="Suematsu M."/>
            <person name="Moritoki N."/>
            <person name="Shibata S."/>
            <person name="Littman R.D."/>
            <person name="Fischbach A.M."/>
            <person name="Uwamino Y."/>
            <person name="Inoue T."/>
            <person name="Honda A."/>
            <person name="Hattori M."/>
            <person name="Murai T."/>
            <person name="Xavier J.R."/>
            <person name="Hirose N."/>
            <person name="Honda K."/>
        </authorList>
    </citation>
    <scope>NUCLEOTIDE SEQUENCE</scope>
    <source>
        <strain evidence="2">CE91-St55</strain>
    </source>
</reference>
<feature type="compositionally biased region" description="Basic and acidic residues" evidence="1">
    <location>
        <begin position="37"/>
        <end position="46"/>
    </location>
</feature>
<dbReference type="AlphaFoldDB" id="A0AA37JJ17"/>
<evidence type="ECO:0000313" key="3">
    <source>
        <dbReference type="Proteomes" id="UP001055091"/>
    </source>
</evidence>
<evidence type="ECO:0000256" key="1">
    <source>
        <dbReference type="SAM" id="MobiDB-lite"/>
    </source>
</evidence>
<sequence length="46" mass="4983">MHWILRIRQVCSRKLYINASDNGGTAGASNGNGPEMPPERNNEGGI</sequence>
<name>A0AA37JJ17_9FIRM</name>
<evidence type="ECO:0000313" key="2">
    <source>
        <dbReference type="EMBL" id="GKH02074.1"/>
    </source>
</evidence>
<comment type="caution">
    <text evidence="2">The sequence shown here is derived from an EMBL/GenBank/DDBJ whole genome shotgun (WGS) entry which is preliminary data.</text>
</comment>
<feature type="region of interest" description="Disordered" evidence="1">
    <location>
        <begin position="19"/>
        <end position="46"/>
    </location>
</feature>
<organism evidence="2 3">
    <name type="scientific">Hungatella hathewayi</name>
    <dbReference type="NCBI Taxonomy" id="154046"/>
    <lineage>
        <taxon>Bacteria</taxon>
        <taxon>Bacillati</taxon>
        <taxon>Bacillota</taxon>
        <taxon>Clostridia</taxon>
        <taxon>Lachnospirales</taxon>
        <taxon>Lachnospiraceae</taxon>
        <taxon>Hungatella</taxon>
    </lineage>
</organism>
<feature type="compositionally biased region" description="Low complexity" evidence="1">
    <location>
        <begin position="19"/>
        <end position="33"/>
    </location>
</feature>
<gene>
    <name evidence="2" type="ORF">CE91St55_40550</name>
</gene>
<dbReference type="EMBL" id="BQNJ01000001">
    <property type="protein sequence ID" value="GKH02074.1"/>
    <property type="molecule type" value="Genomic_DNA"/>
</dbReference>
<dbReference type="Proteomes" id="UP001055091">
    <property type="component" value="Unassembled WGS sequence"/>
</dbReference>
<protein>
    <submittedName>
        <fullName evidence="2">Uncharacterized protein</fullName>
    </submittedName>
</protein>
<proteinExistence type="predicted"/>
<accession>A0AA37JJ17</accession>